<dbReference type="Pfam" id="PF00561">
    <property type="entry name" value="Abhydrolase_1"/>
    <property type="match status" value="1"/>
</dbReference>
<protein>
    <submittedName>
        <fullName evidence="5">Alpha/beta hydrolase</fullName>
    </submittedName>
</protein>
<sequence length="500" mass="53417">MFPAARRCRWLPYSALYAVLACAALSVPDGLAAAGDPPPAPALPLTPCTLPKVAAPARCGTLEVAENPARPEGRRLALKIVVIPARSGKSLPDPVVFLSGGPGQAATQDADFVSEILAAINEHRDLLLVDQRGTGASAPLACPLLDTADPAANLRDIFPPAAVRRCLRTLTAKADLAQYSLRHFARDLEAVRVALGYSSLNLFGFSYGTRSAQIYLREYPRSARTAFLVSMAPIDANVLMEFSSAAEAALQATFDACAADAACHAAFPALREEFAALLERLDSGSVVVTAPGSTEKVTLSRGRFAERLRGLLYSTENAATVPWVLHQAHAGNWQPFVDGLFDFTRMMDEQLSMGLFFTITCSEDVAFLREAEIRARVTPTPFGDGRVRSQQAACAQWPRYRVPAGYHQPLRTPVPTLLVSGDFDPATPARLAAQAAPGYANHVELRLRGQGHSGWSDCIGERYGQLLRQGSVQGIADDCPATPRPAFKLQAEAAAGTPAG</sequence>
<proteinExistence type="inferred from homology"/>
<dbReference type="InterPro" id="IPR029058">
    <property type="entry name" value="AB_hydrolase_fold"/>
</dbReference>
<organism evidence="5 6">
    <name type="scientific">Tahibacter harae</name>
    <dbReference type="NCBI Taxonomy" id="2963937"/>
    <lineage>
        <taxon>Bacteria</taxon>
        <taxon>Pseudomonadati</taxon>
        <taxon>Pseudomonadota</taxon>
        <taxon>Gammaproteobacteria</taxon>
        <taxon>Lysobacterales</taxon>
        <taxon>Rhodanobacteraceae</taxon>
        <taxon>Tahibacter</taxon>
    </lineage>
</organism>
<dbReference type="InterPro" id="IPR002410">
    <property type="entry name" value="Peptidase_S33"/>
</dbReference>
<dbReference type="EMBL" id="JANFQO010000002">
    <property type="protein sequence ID" value="MCQ4163556.1"/>
    <property type="molecule type" value="Genomic_DNA"/>
</dbReference>
<evidence type="ECO:0000256" key="3">
    <source>
        <dbReference type="SAM" id="SignalP"/>
    </source>
</evidence>
<dbReference type="GO" id="GO:0016787">
    <property type="term" value="F:hydrolase activity"/>
    <property type="evidence" value="ECO:0007669"/>
    <property type="project" value="UniProtKB-KW"/>
</dbReference>
<evidence type="ECO:0000313" key="5">
    <source>
        <dbReference type="EMBL" id="MCQ4163556.1"/>
    </source>
</evidence>
<dbReference type="InterPro" id="IPR000073">
    <property type="entry name" value="AB_hydrolase_1"/>
</dbReference>
<keyword evidence="6" id="KW-1185">Reference proteome</keyword>
<evidence type="ECO:0000259" key="4">
    <source>
        <dbReference type="Pfam" id="PF00561"/>
    </source>
</evidence>
<dbReference type="PRINTS" id="PR00793">
    <property type="entry name" value="PROAMNOPTASE"/>
</dbReference>
<gene>
    <name evidence="5" type="ORF">NM961_02415</name>
</gene>
<dbReference type="RefSeq" id="WP_255910874.1">
    <property type="nucleotide sequence ID" value="NZ_JANFQO010000002.1"/>
</dbReference>
<name>A0ABT1QLZ6_9GAMM</name>
<accession>A0ABT1QLZ6</accession>
<keyword evidence="3" id="KW-0732">Signal</keyword>
<comment type="caution">
    <text evidence="5">The sequence shown here is derived from an EMBL/GenBank/DDBJ whole genome shotgun (WGS) entry which is preliminary data.</text>
</comment>
<feature type="chain" id="PRO_5046034838" evidence="3">
    <location>
        <begin position="24"/>
        <end position="500"/>
    </location>
</feature>
<dbReference type="SUPFAM" id="SSF53474">
    <property type="entry name" value="alpha/beta-Hydrolases"/>
    <property type="match status" value="1"/>
</dbReference>
<reference evidence="5" key="1">
    <citation type="submission" date="2022-07" db="EMBL/GenBank/DDBJ databases">
        <title>Tahibacter sp., a new gammaproteobacterium isolated from the silt sample collected at pig farm.</title>
        <authorList>
            <person name="Chen H."/>
        </authorList>
    </citation>
    <scope>NUCLEOTIDE SEQUENCE</scope>
    <source>
        <strain evidence="5">P2K</strain>
    </source>
</reference>
<keyword evidence="2 5" id="KW-0378">Hydrolase</keyword>
<dbReference type="Proteomes" id="UP001165498">
    <property type="component" value="Unassembled WGS sequence"/>
</dbReference>
<evidence type="ECO:0000313" key="6">
    <source>
        <dbReference type="Proteomes" id="UP001165498"/>
    </source>
</evidence>
<dbReference type="Gene3D" id="3.40.50.1820">
    <property type="entry name" value="alpha/beta hydrolase"/>
    <property type="match status" value="1"/>
</dbReference>
<feature type="domain" description="AB hydrolase-1" evidence="4">
    <location>
        <begin position="94"/>
        <end position="435"/>
    </location>
</feature>
<dbReference type="PROSITE" id="PS51257">
    <property type="entry name" value="PROKAR_LIPOPROTEIN"/>
    <property type="match status" value="1"/>
</dbReference>
<evidence type="ECO:0000256" key="1">
    <source>
        <dbReference type="ARBA" id="ARBA00010088"/>
    </source>
</evidence>
<dbReference type="PANTHER" id="PTHR43798:SF27">
    <property type="entry name" value="HYDROLASE ALPHA_BETA HYDROLASE FOLD FAMILY"/>
    <property type="match status" value="1"/>
</dbReference>
<comment type="similarity">
    <text evidence="1">Belongs to the peptidase S33 family.</text>
</comment>
<dbReference type="InterPro" id="IPR050266">
    <property type="entry name" value="AB_hydrolase_sf"/>
</dbReference>
<feature type="signal peptide" evidence="3">
    <location>
        <begin position="1"/>
        <end position="23"/>
    </location>
</feature>
<evidence type="ECO:0000256" key="2">
    <source>
        <dbReference type="ARBA" id="ARBA00022801"/>
    </source>
</evidence>
<dbReference type="PANTHER" id="PTHR43798">
    <property type="entry name" value="MONOACYLGLYCEROL LIPASE"/>
    <property type="match status" value="1"/>
</dbReference>